<dbReference type="SUPFAM" id="SSF48592">
    <property type="entry name" value="GroEL equatorial domain-like"/>
    <property type="match status" value="1"/>
</dbReference>
<keyword evidence="4" id="KW-0809">Transit peptide</keyword>
<evidence type="ECO:0000256" key="4">
    <source>
        <dbReference type="ARBA" id="ARBA00022946"/>
    </source>
</evidence>
<gene>
    <name evidence="9" type="ORF">NAEGRDRAFT_71184</name>
</gene>
<evidence type="ECO:0000256" key="7">
    <source>
        <dbReference type="ARBA" id="ARBA00025467"/>
    </source>
</evidence>
<keyword evidence="10" id="KW-1185">Reference proteome</keyword>
<dbReference type="Gene3D" id="1.10.560.10">
    <property type="entry name" value="GroEL-like equatorial domain"/>
    <property type="match status" value="1"/>
</dbReference>
<dbReference type="InterPro" id="IPR002194">
    <property type="entry name" value="Chaperonin_TCP-1_CS"/>
</dbReference>
<dbReference type="STRING" id="5762.D2VQD2"/>
<evidence type="ECO:0000256" key="3">
    <source>
        <dbReference type="ARBA" id="ARBA00022840"/>
    </source>
</evidence>
<dbReference type="eggNOG" id="KOG0360">
    <property type="taxonomic scope" value="Eukaryota"/>
</dbReference>
<organism evidence="10">
    <name type="scientific">Naegleria gruberi</name>
    <name type="common">Amoeba</name>
    <dbReference type="NCBI Taxonomy" id="5762"/>
    <lineage>
        <taxon>Eukaryota</taxon>
        <taxon>Discoba</taxon>
        <taxon>Heterolobosea</taxon>
        <taxon>Tetramitia</taxon>
        <taxon>Eutetramitia</taxon>
        <taxon>Vahlkampfiidae</taxon>
        <taxon>Naegleria</taxon>
    </lineage>
</organism>
<dbReference type="OrthoDB" id="10256307at2759"/>
<proteinExistence type="inferred from homology"/>
<evidence type="ECO:0000256" key="8">
    <source>
        <dbReference type="RuleBase" id="RU004187"/>
    </source>
</evidence>
<evidence type="ECO:0000313" key="10">
    <source>
        <dbReference type="Proteomes" id="UP000006671"/>
    </source>
</evidence>
<keyword evidence="5" id="KW-0346">Stress response</keyword>
<keyword evidence="2 8" id="KW-0547">Nucleotide-binding</keyword>
<dbReference type="GO" id="GO:0051082">
    <property type="term" value="F:unfolded protein binding"/>
    <property type="evidence" value="ECO:0007669"/>
    <property type="project" value="InterPro"/>
</dbReference>
<dbReference type="GO" id="GO:0016887">
    <property type="term" value="F:ATP hydrolysis activity"/>
    <property type="evidence" value="ECO:0007669"/>
    <property type="project" value="InterPro"/>
</dbReference>
<dbReference type="KEGG" id="ngr:NAEGRDRAFT_71184"/>
<dbReference type="InterPro" id="IPR002423">
    <property type="entry name" value="Cpn60/GroEL/TCP-1"/>
</dbReference>
<keyword evidence="6 8" id="KW-0143">Chaperone</keyword>
<accession>D2VQD2</accession>
<dbReference type="Pfam" id="PF00118">
    <property type="entry name" value="Cpn60_TCP1"/>
    <property type="match status" value="2"/>
</dbReference>
<name>D2VQD2_NAEGR</name>
<dbReference type="InterPro" id="IPR027413">
    <property type="entry name" value="GROEL-like_equatorial_sf"/>
</dbReference>
<dbReference type="Gene3D" id="3.30.260.10">
    <property type="entry name" value="TCP-1-like chaperonin intermediate domain"/>
    <property type="match status" value="1"/>
</dbReference>
<sequence length="518" mass="58435">MSSNLPCAEIILEACKKLSHILGSSFGPLAFHKLIINYHHHVFSDVIYSNDGATIMDSLPIVNPIGRILCDLSKSQEEQAGDGTTGVVLLCCELVRNCLEELHLKQLIPLDVICSNLSTLKNVCKETFLTIMQRDRVMMQQFVTNNCEIINFICKNSLQSKELRFHIEHFKSILTEGFSNGNSIPKHTKFHIIEGGQLNDSFGFNGIFMNISQSSFSKRYAYSSSYLDKLSKCRSILLLKRQNLEMNQKEKLFWRSLFELGTSSSGIIILMEGAFPFHDIFYSSDSNVLIFDKLSSKHLQNISHSLNLPSIIPVGSTTTVENEDLYIFESSPNFSIFQNEIFITIPNVCDFFNIIIRGPSNTINEESKRSIKDAFYVIKGFINENNFFSASNTSELCGGGCHIEMSIWRDVSNSSVLSKGISTIFADSFLSIVRFLLHSSGFKHDSEMIILRLASEYSKNPNSFFGIDLTNQDSQTPIISNIIEAHIIENLRVKKIMIELAIETAINLLRIKSIDFTN</sequence>
<dbReference type="InParanoid" id="D2VQD2"/>
<dbReference type="PROSITE" id="PS00995">
    <property type="entry name" value="TCP1_3"/>
    <property type="match status" value="1"/>
</dbReference>
<dbReference type="GeneID" id="8859266"/>
<dbReference type="GO" id="GO:0005524">
    <property type="term" value="F:ATP binding"/>
    <property type="evidence" value="ECO:0007669"/>
    <property type="project" value="UniProtKB-KW"/>
</dbReference>
<dbReference type="PANTHER" id="PTHR11353">
    <property type="entry name" value="CHAPERONIN"/>
    <property type="match status" value="1"/>
</dbReference>
<dbReference type="Proteomes" id="UP000006671">
    <property type="component" value="Unassembled WGS sequence"/>
</dbReference>
<dbReference type="PRINTS" id="PR00304">
    <property type="entry name" value="TCOMPLEXTCP1"/>
</dbReference>
<evidence type="ECO:0000256" key="1">
    <source>
        <dbReference type="ARBA" id="ARBA00008020"/>
    </source>
</evidence>
<dbReference type="OMA" id="CGGGCHI"/>
<evidence type="ECO:0000256" key="2">
    <source>
        <dbReference type="ARBA" id="ARBA00022741"/>
    </source>
</evidence>
<dbReference type="InterPro" id="IPR027409">
    <property type="entry name" value="GroEL-like_apical_dom_sf"/>
</dbReference>
<dbReference type="RefSeq" id="XP_002673596.1">
    <property type="nucleotide sequence ID" value="XM_002673550.1"/>
</dbReference>
<evidence type="ECO:0000313" key="9">
    <source>
        <dbReference type="EMBL" id="EFC40852.1"/>
    </source>
</evidence>
<dbReference type="EMBL" id="GG738889">
    <property type="protein sequence ID" value="EFC40852.1"/>
    <property type="molecule type" value="Genomic_DNA"/>
</dbReference>
<dbReference type="AlphaFoldDB" id="D2VQD2"/>
<comment type="function">
    <text evidence="7">Implicated in mitochondrial protein import and macromolecular assembly. May facilitate the correct folding of imported proteins. May also prevent misfolding and promote the refolding and proper assembly of unfolded polypeptides generated under stress conditions in the mitochondrial matrix.</text>
</comment>
<comment type="similarity">
    <text evidence="1 8">Belongs to the TCP-1 chaperonin family.</text>
</comment>
<dbReference type="SUPFAM" id="SSF54849">
    <property type="entry name" value="GroEL-intermediate domain like"/>
    <property type="match status" value="1"/>
</dbReference>
<dbReference type="Gene3D" id="3.50.7.10">
    <property type="entry name" value="GroEL"/>
    <property type="match status" value="1"/>
</dbReference>
<dbReference type="VEuPathDB" id="AmoebaDB:NAEGRDRAFT_71184"/>
<dbReference type="GO" id="GO:0140662">
    <property type="term" value="F:ATP-dependent protein folding chaperone"/>
    <property type="evidence" value="ECO:0007669"/>
    <property type="project" value="InterPro"/>
</dbReference>
<evidence type="ECO:0000256" key="6">
    <source>
        <dbReference type="ARBA" id="ARBA00023186"/>
    </source>
</evidence>
<keyword evidence="3 8" id="KW-0067">ATP-binding</keyword>
<dbReference type="InterPro" id="IPR027410">
    <property type="entry name" value="TCP-1-like_intermed_sf"/>
</dbReference>
<evidence type="ECO:0000256" key="5">
    <source>
        <dbReference type="ARBA" id="ARBA00023016"/>
    </source>
</evidence>
<reference evidence="9 10" key="1">
    <citation type="journal article" date="2010" name="Cell">
        <title>The genome of Naegleria gruberi illuminates early eukaryotic versatility.</title>
        <authorList>
            <person name="Fritz-Laylin L.K."/>
            <person name="Prochnik S.E."/>
            <person name="Ginger M.L."/>
            <person name="Dacks J.B."/>
            <person name="Carpenter M.L."/>
            <person name="Field M.C."/>
            <person name="Kuo A."/>
            <person name="Paredez A."/>
            <person name="Chapman J."/>
            <person name="Pham J."/>
            <person name="Shu S."/>
            <person name="Neupane R."/>
            <person name="Cipriano M."/>
            <person name="Mancuso J."/>
            <person name="Tu H."/>
            <person name="Salamov A."/>
            <person name="Lindquist E."/>
            <person name="Shapiro H."/>
            <person name="Lucas S."/>
            <person name="Grigoriev I.V."/>
            <person name="Cande W.Z."/>
            <person name="Fulton C."/>
            <person name="Rokhsar D.S."/>
            <person name="Dawson S.C."/>
        </authorList>
    </citation>
    <scope>NUCLEOTIDE SEQUENCE [LARGE SCALE GENOMIC DNA]</scope>
    <source>
        <strain evidence="9 10">NEG-M</strain>
    </source>
</reference>
<protein>
    <submittedName>
        <fullName evidence="9">Predicted protein</fullName>
    </submittedName>
</protein>
<dbReference type="InterPro" id="IPR017998">
    <property type="entry name" value="Chaperone_TCP-1"/>
</dbReference>